<keyword evidence="13" id="KW-1133">Transmembrane helix</keyword>
<keyword evidence="9" id="KW-0067">ATP-binding</keyword>
<organism evidence="15 16">
    <name type="scientific">Myodes glareolus</name>
    <name type="common">Bank vole</name>
    <name type="synonym">Clethrionomys glareolus</name>
    <dbReference type="NCBI Taxonomy" id="447135"/>
    <lineage>
        <taxon>Eukaryota</taxon>
        <taxon>Metazoa</taxon>
        <taxon>Chordata</taxon>
        <taxon>Craniata</taxon>
        <taxon>Vertebrata</taxon>
        <taxon>Euteleostomi</taxon>
        <taxon>Mammalia</taxon>
        <taxon>Eutheria</taxon>
        <taxon>Euarchontoglires</taxon>
        <taxon>Glires</taxon>
        <taxon>Rodentia</taxon>
        <taxon>Myomorpha</taxon>
        <taxon>Muroidea</taxon>
        <taxon>Cricetidae</taxon>
        <taxon>Arvicolinae</taxon>
        <taxon>Myodes</taxon>
    </lineage>
</organism>
<dbReference type="GO" id="GO:0007156">
    <property type="term" value="P:homophilic cell adhesion via plasma membrane adhesion molecules"/>
    <property type="evidence" value="ECO:0007669"/>
    <property type="project" value="InterPro"/>
</dbReference>
<keyword evidence="4" id="KW-0436">Ligase</keyword>
<dbReference type="GO" id="GO:0005524">
    <property type="term" value="F:ATP binding"/>
    <property type="evidence" value="ECO:0007669"/>
    <property type="project" value="UniProtKB-KW"/>
</dbReference>
<evidence type="ECO:0000313" key="16">
    <source>
        <dbReference type="Proteomes" id="UP001488838"/>
    </source>
</evidence>
<dbReference type="CDD" id="cd11304">
    <property type="entry name" value="Cadherin_repeat"/>
    <property type="match status" value="3"/>
</dbReference>
<feature type="non-terminal residue" evidence="15">
    <location>
        <position position="1802"/>
    </location>
</feature>
<dbReference type="Pfam" id="PF00899">
    <property type="entry name" value="ThiF"/>
    <property type="match status" value="3"/>
</dbReference>
<dbReference type="FunFam" id="2.60.40.60:FF:000268">
    <property type="entry name" value="Cadherin related family member 4"/>
    <property type="match status" value="1"/>
</dbReference>
<dbReference type="EMBL" id="JBBHLL010000539">
    <property type="protein sequence ID" value="KAK7800648.1"/>
    <property type="molecule type" value="Genomic_DNA"/>
</dbReference>
<comment type="caution">
    <text evidence="15">The sequence shown here is derived from an EMBL/GenBank/DDBJ whole genome shotgun (WGS) entry which is preliminary data.</text>
</comment>
<dbReference type="InterPro" id="IPR045886">
    <property type="entry name" value="ThiF/MoeB/HesA"/>
</dbReference>
<evidence type="ECO:0000256" key="1">
    <source>
        <dbReference type="ARBA" id="ARBA00004370"/>
    </source>
</evidence>
<keyword evidence="5" id="KW-0677">Repeat</keyword>
<evidence type="ECO:0000256" key="7">
    <source>
        <dbReference type="ARBA" id="ARBA00022786"/>
    </source>
</evidence>
<keyword evidence="16" id="KW-1185">Reference proteome</keyword>
<dbReference type="Pfam" id="PF09358">
    <property type="entry name" value="E1_UFD"/>
    <property type="match status" value="1"/>
</dbReference>
<name>A0AAW0HGL8_MYOGA</name>
<evidence type="ECO:0000256" key="2">
    <source>
        <dbReference type="ARBA" id="ARBA00004906"/>
    </source>
</evidence>
<gene>
    <name evidence="15" type="ORF">U0070_022220</name>
</gene>
<dbReference type="InterPro" id="IPR000594">
    <property type="entry name" value="ThiF_NAD_FAD-bd"/>
</dbReference>
<dbReference type="Gene3D" id="2.40.30.180">
    <property type="entry name" value="Ubiquitin-activating enzyme E1, FCCH domain"/>
    <property type="match status" value="1"/>
</dbReference>
<evidence type="ECO:0000256" key="5">
    <source>
        <dbReference type="ARBA" id="ARBA00022737"/>
    </source>
</evidence>
<dbReference type="PANTHER" id="PTHR10953:SF143">
    <property type="entry name" value="UBIQUITIN-LIKE MODIFIER-ACTIVATING ENZYME 7"/>
    <property type="match status" value="1"/>
</dbReference>
<dbReference type="PANTHER" id="PTHR10953">
    <property type="entry name" value="UBIQUITIN-ACTIVATING ENZYME E1"/>
    <property type="match status" value="1"/>
</dbReference>
<dbReference type="PRINTS" id="PR00205">
    <property type="entry name" value="CADHERIN"/>
</dbReference>
<dbReference type="GO" id="GO:0031510">
    <property type="term" value="C:SUMO activating enzyme complex"/>
    <property type="evidence" value="ECO:0007669"/>
    <property type="project" value="TreeGrafter"/>
</dbReference>
<dbReference type="InterPro" id="IPR042302">
    <property type="entry name" value="E1_FCCH_sf"/>
</dbReference>
<feature type="active site" description="Glycyl thioester intermediate" evidence="12">
    <location>
        <position position="602"/>
    </location>
</feature>
<evidence type="ECO:0000256" key="12">
    <source>
        <dbReference type="PROSITE-ProRule" id="PRU10132"/>
    </source>
</evidence>
<proteinExistence type="inferred from homology"/>
<reference evidence="15 16" key="1">
    <citation type="journal article" date="2023" name="bioRxiv">
        <title>Conserved and derived expression patterns and positive selection on dental genes reveal complex evolutionary context of ever-growing rodent molars.</title>
        <authorList>
            <person name="Calamari Z.T."/>
            <person name="Song A."/>
            <person name="Cohen E."/>
            <person name="Akter M."/>
            <person name="Roy R.D."/>
            <person name="Hallikas O."/>
            <person name="Christensen M.M."/>
            <person name="Li P."/>
            <person name="Marangoni P."/>
            <person name="Jernvall J."/>
            <person name="Klein O.D."/>
        </authorList>
    </citation>
    <scope>NUCLEOTIDE SEQUENCE [LARGE SCALE GENOMIC DNA]</scope>
    <source>
        <strain evidence="15">V071</strain>
    </source>
</reference>
<evidence type="ECO:0000256" key="6">
    <source>
        <dbReference type="ARBA" id="ARBA00022741"/>
    </source>
</evidence>
<keyword evidence="6" id="KW-0547">Nucleotide-binding</keyword>
<dbReference type="PROSITE" id="PS00232">
    <property type="entry name" value="CADHERIN_1"/>
    <property type="match status" value="1"/>
</dbReference>
<protein>
    <recommendedName>
        <fullName evidence="14">Cadherin domain-containing protein</fullName>
    </recommendedName>
</protein>
<dbReference type="InterPro" id="IPR020894">
    <property type="entry name" value="Cadherin_CS"/>
</dbReference>
<feature type="domain" description="Cadherin" evidence="14">
    <location>
        <begin position="1420"/>
        <end position="1530"/>
    </location>
</feature>
<keyword evidence="10 13" id="KW-0472">Membrane</keyword>
<sequence length="1802" mass="198081">MDEELYSRQLYVLGLPAMQRIRGVNVLLSGLQGLGAEVAKNLVLMGVGSLTLHDPQSTCWADLAAQFFLSEESLGRSRAEASQAQLAQLNEAVQISVHTGDITDDLLRAFQVVVLTDSQLEEQLKVGTFCHEHGICFLVAETRGLNSFPLGLSQRPYHHSQLMSFLMTPANHSRRLFCDFGEDFTVEDPTEVEPMTAAIQDISQGLPGIVTLRQDTKRQFFYDGDLVIFSGIEGMVELNGGSPQPVRVQSKLTLLHPTPDSTLCGNYLYLGVITYLTGSLPEDGSLEIGDTTAFSPYLRGGVVTEVKRPKTVRHKSLDKALLHPRVVAQNTQEVQRAHCLHQAFHALHEFQKLHGRLPKPWDPVDAETVVHLARDLEPLKGTKEESLDEALLRTIALTSAGSLSPMAAILGGVAAQEVLKAVSGKFMPLDQWLYFDALECLPEDEELLPNPEDCHPRNCRYDGQIAVFGAGFQEKLSYQHYLLVGAGAIGCEMLKGFALMGLGVSVNGDLQVTSCTYPLDSTTEHIYGDDFFSRVDGVVAALDSFEARHYVAARCTHYLKPLLEAGTQGTRGSASVFVPHVTETYNGPASAAASETASYPLCTLRYFPSTTEHILQWARDEFEGLFRLSAETINGYQQTCTSLSGIDRTQTPALLQQVMGVLKMRPQVWQDCVVWALGHWQLCFHDGIVELLRLFPSDKALEDGTLFWSGSKRCPQPLQFDPSHDMHFLYVLAAANLYAQMHGLPGSRDETSFRELLELLPKPESMHPDLISDAPGQLKELQERLEDWIKGPPLKPVLFEKDDDSNFHMDFVVAATDLRAQNYGILPLNHAQIKQTVGQIIPAIATSTAVVAGLLGLELYKVVSGPRPLDTFRQSSLHLAENNFIRAVPSAPAIQSFHHLTWTRWDRLKVPAGQPERTLASLLAHLQKEHGLKVKMLLYGQAVLYSARWSLEKRTQCLCLRVGVMNGRIHWKQQKAPMALLRLLALLFASLTSVLHSLPWSIDISESQGPGTALPPLPFNCSSYMATLELLSVRPPTSFFNKPSLYRSNKEIYLGKVTLSPSARLDALAVNRYELQLQFTCGNSVLAGPLFVHVLRDPGRIRCAGPFASPAGEFIYVPETVTPGAVLYTVLLPGLGVQRAQMNITSAQDPSLFPGPFSVDDQGLLRAPSQGLRGQAPKTFQLQILVSLGKGQNCNGMLTVKVLPAPSSQVSFPQKAQSITILEDLVPGSKVVQVQARGLNLLYEIISPIPSPLFSIGQADGIVRTTAPLDLVRAQGAVVTKLQVRAFERFRPWASAEFDLTVNVQAVNQWSPRCHPALLVTQIPETAPVGTVLHKLTCVDPDSAGAPLDYQLQFHNPPHSASLHLRDRVLEVNSTLDCDTPGACFQHAASILVFDNGQPQMTTEVPVLVTVTPVNEFSPACVPRTFRVREDAGPHTLLGSIVGTDMDYPRNSLEYYISGGPSTFAVDRLSGELHLLGPLDYEQQRLYRIIILLIDHSQDWDLNRRRSGSCTITIEVEDVNDHAPECEPPFQELTIYTPLGRSLEVTKVSCWIPQEPQRSALSYSIMGGVNCGGHEAVCEDQTMVVIRSSPTTLLPGNSQSRFRLQGTILMHNDTVLGPPWPEQPCTYELLIRVADVGPSSPHLSTTATIIVHLVPWRASTVATSTYRSTVSSTMTPLIVTEVEAFWKPEPWFVVVLTATGAAFFLALGWLLSWILRGFAQSLQAPNKPARALLLNSIQGKEGSTGRLMETSRKEMSQQHFDGRAHDVSSSGREMVVRGELPRYSSFSSIIVAQSSDIAAGGG</sequence>
<evidence type="ECO:0000256" key="3">
    <source>
        <dbReference type="ARBA" id="ARBA00005673"/>
    </source>
</evidence>
<dbReference type="InterPro" id="IPR018965">
    <property type="entry name" value="Ub-activating_enz_E1_C"/>
</dbReference>
<dbReference type="SUPFAM" id="SSF49313">
    <property type="entry name" value="Cadherin-like"/>
    <property type="match status" value="4"/>
</dbReference>
<dbReference type="Gene3D" id="2.60.40.60">
    <property type="entry name" value="Cadherins"/>
    <property type="match status" value="3"/>
</dbReference>
<feature type="transmembrane region" description="Helical" evidence="13">
    <location>
        <begin position="1691"/>
        <end position="1715"/>
    </location>
</feature>
<dbReference type="Gene3D" id="3.10.290.60">
    <property type="entry name" value="Ubiquitin-activating enzyme E1, UFD domain"/>
    <property type="match status" value="1"/>
</dbReference>
<evidence type="ECO:0000256" key="13">
    <source>
        <dbReference type="SAM" id="Phobius"/>
    </source>
</evidence>
<dbReference type="InterPro" id="IPR000011">
    <property type="entry name" value="UBQ/SUMO-activ_enz_E1-like"/>
</dbReference>
<dbReference type="SMART" id="SM00985">
    <property type="entry name" value="UBA_e1_C"/>
    <property type="match status" value="1"/>
</dbReference>
<comment type="pathway">
    <text evidence="2">Protein modification; protein ubiquitination.</text>
</comment>
<evidence type="ECO:0000259" key="14">
    <source>
        <dbReference type="PROSITE" id="PS50268"/>
    </source>
</evidence>
<evidence type="ECO:0000256" key="11">
    <source>
        <dbReference type="PROSITE-ProRule" id="PRU00043"/>
    </source>
</evidence>
<accession>A0AAW0HGL8</accession>
<evidence type="ECO:0000256" key="4">
    <source>
        <dbReference type="ARBA" id="ARBA00022598"/>
    </source>
</evidence>
<dbReference type="InterPro" id="IPR035985">
    <property type="entry name" value="Ubiquitin-activating_enz"/>
</dbReference>
<evidence type="ECO:0000256" key="10">
    <source>
        <dbReference type="ARBA" id="ARBA00023136"/>
    </source>
</evidence>
<dbReference type="PROSITE" id="PS50268">
    <property type="entry name" value="CADHERIN_2"/>
    <property type="match status" value="2"/>
</dbReference>
<dbReference type="GO" id="GO:0005737">
    <property type="term" value="C:cytoplasm"/>
    <property type="evidence" value="ECO:0007669"/>
    <property type="project" value="TreeGrafter"/>
</dbReference>
<dbReference type="PROSITE" id="PS00865">
    <property type="entry name" value="UBIQUITIN_ACTIVAT_2"/>
    <property type="match status" value="1"/>
</dbReference>
<dbReference type="InterPro" id="IPR042063">
    <property type="entry name" value="Ubi_acti_E1_SCCH"/>
</dbReference>
<feature type="domain" description="Cadherin" evidence="14">
    <location>
        <begin position="1315"/>
        <end position="1421"/>
    </location>
</feature>
<evidence type="ECO:0000256" key="8">
    <source>
        <dbReference type="ARBA" id="ARBA00022837"/>
    </source>
</evidence>
<dbReference type="FunFam" id="1.10.10.2660:FF:000004">
    <property type="entry name" value="Ubiquitin activating enzyme 1"/>
    <property type="match status" value="1"/>
</dbReference>
<dbReference type="Proteomes" id="UP001488838">
    <property type="component" value="Unassembled WGS sequence"/>
</dbReference>
<dbReference type="Pfam" id="PF00028">
    <property type="entry name" value="Cadherin"/>
    <property type="match status" value="2"/>
</dbReference>
<evidence type="ECO:0000313" key="15">
    <source>
        <dbReference type="EMBL" id="KAK7800648.1"/>
    </source>
</evidence>
<dbReference type="Gene3D" id="3.40.50.720">
    <property type="entry name" value="NAD(P)-binding Rossmann-like Domain"/>
    <property type="match status" value="3"/>
</dbReference>
<keyword evidence="8 11" id="KW-0106">Calcium</keyword>
<dbReference type="GO" id="GO:0005509">
    <property type="term" value="F:calcium ion binding"/>
    <property type="evidence" value="ECO:0007669"/>
    <property type="project" value="UniProtKB-UniRule"/>
</dbReference>
<dbReference type="FunFam" id="2.60.40.60:FF:000291">
    <property type="entry name" value="Cadherin related family member 4"/>
    <property type="match status" value="1"/>
</dbReference>
<dbReference type="InterPro" id="IPR033127">
    <property type="entry name" value="UBQ-activ_enz_E1_Cys_AS"/>
</dbReference>
<dbReference type="Pfam" id="PF10585">
    <property type="entry name" value="UBA_E1_SCCH"/>
    <property type="match status" value="1"/>
</dbReference>
<dbReference type="GO" id="GO:0019948">
    <property type="term" value="F:SUMO activating enzyme activity"/>
    <property type="evidence" value="ECO:0007669"/>
    <property type="project" value="TreeGrafter"/>
</dbReference>
<dbReference type="SMART" id="SM00112">
    <property type="entry name" value="CA"/>
    <property type="match status" value="3"/>
</dbReference>
<dbReference type="Gene3D" id="1.10.10.2660">
    <property type="entry name" value="Ubiquitin-activating enzyme E1, SCCH domain"/>
    <property type="match status" value="1"/>
</dbReference>
<keyword evidence="7" id="KW-0833">Ubl conjugation pathway</keyword>
<dbReference type="InterPro" id="IPR015919">
    <property type="entry name" value="Cadherin-like_sf"/>
</dbReference>
<evidence type="ECO:0000256" key="9">
    <source>
        <dbReference type="ARBA" id="ARBA00022840"/>
    </source>
</evidence>
<dbReference type="InterPro" id="IPR019572">
    <property type="entry name" value="UBA_E1_SCCH"/>
</dbReference>
<comment type="subcellular location">
    <subcellularLocation>
        <location evidence="1">Membrane</location>
    </subcellularLocation>
</comment>
<dbReference type="GO" id="GO:0016925">
    <property type="term" value="P:protein sumoylation"/>
    <property type="evidence" value="ECO:0007669"/>
    <property type="project" value="TreeGrafter"/>
</dbReference>
<dbReference type="FunFam" id="2.60.40.60:FF:000260">
    <property type="entry name" value="Cadherin related family member 4"/>
    <property type="match status" value="1"/>
</dbReference>
<dbReference type="SUPFAM" id="SSF69572">
    <property type="entry name" value="Activating enzymes of the ubiquitin-like proteins"/>
    <property type="match status" value="2"/>
</dbReference>
<dbReference type="PRINTS" id="PR01849">
    <property type="entry name" value="UBIQUITINACT"/>
</dbReference>
<dbReference type="GO" id="GO:0005886">
    <property type="term" value="C:plasma membrane"/>
    <property type="evidence" value="ECO:0007669"/>
    <property type="project" value="InterPro"/>
</dbReference>
<dbReference type="CDD" id="cd01491">
    <property type="entry name" value="Ube1_repeat1"/>
    <property type="match status" value="1"/>
</dbReference>
<dbReference type="InterPro" id="IPR002126">
    <property type="entry name" value="Cadherin-like_dom"/>
</dbReference>
<comment type="similarity">
    <text evidence="3">Belongs to the ubiquitin-activating E1 family.</text>
</comment>
<dbReference type="InterPro" id="IPR038252">
    <property type="entry name" value="UBA_E1_C_sf"/>
</dbReference>
<keyword evidence="13" id="KW-0812">Transmembrane</keyword>